<proteinExistence type="predicted"/>
<dbReference type="AlphaFoldDB" id="A0A3P3VT02"/>
<dbReference type="RefSeq" id="WP_125015040.1">
    <property type="nucleotide sequence ID" value="NZ_QWEZ01000001.1"/>
</dbReference>
<sequence>MKVTPTARLFPAIHPASLLVITLLVTQGATATAEVKDSRNRWELYHEFTPNGWRRHNHAGIAYDEARDAIYMFGSDTHGLDHDNSVYQFDIAGKTWTQHYSPSPLSSYQVSDDGLNTANHQGQVRPWAMHTYDNILFDPNRRALVITAFPEHNPQGKKMGRKGAWGTWLYYVDSRSWEPLATPPNQPKAFAAGSAYDPDGKRAFLYKWKMWTLSSSGKQWLQEGPGSKHAIHYAVEYDSRHRLLGVFGDHKNSSRVHLYFPGKTGEAGRWEVREPTGDLAPEDQHFPVAFSTRDGVFLLAPDDTVFVKQPSGYRKPIKPKRAFTFLYDVERNRYLKLPDAELPPLGMNYAMIYSAPRNAFFLLTGNDRLSVWRLKLDLEALPQWADGSQP</sequence>
<comment type="caution">
    <text evidence="2">The sequence shown here is derived from an EMBL/GenBank/DDBJ whole genome shotgun (WGS) entry which is preliminary data.</text>
</comment>
<protein>
    <recommendedName>
        <fullName evidence="4">Exo-alpha-sialidase</fullName>
    </recommendedName>
</protein>
<feature type="chain" id="PRO_5017935736" description="Exo-alpha-sialidase" evidence="1">
    <location>
        <begin position="32"/>
        <end position="390"/>
    </location>
</feature>
<gene>
    <name evidence="2" type="ORF">D0544_05755</name>
</gene>
<feature type="signal peptide" evidence="1">
    <location>
        <begin position="1"/>
        <end position="31"/>
    </location>
</feature>
<name>A0A3P3VT02_9GAMM</name>
<evidence type="ECO:0000313" key="3">
    <source>
        <dbReference type="Proteomes" id="UP000280792"/>
    </source>
</evidence>
<keyword evidence="3" id="KW-1185">Reference proteome</keyword>
<reference evidence="2 3" key="2">
    <citation type="submission" date="2018-12" db="EMBL/GenBank/DDBJ databases">
        <title>Simiduia agarivorans gen. nov., sp. nov., a marine, agarolytic bacterium isolated from shallow coastal water from Keelung, Taiwan.</title>
        <authorList>
            <person name="Shieh W.Y."/>
        </authorList>
    </citation>
    <scope>NUCLEOTIDE SEQUENCE [LARGE SCALE GENOMIC DNA]</scope>
    <source>
        <strain evidence="2 3">GTF-13</strain>
    </source>
</reference>
<keyword evidence="1" id="KW-0732">Signal</keyword>
<evidence type="ECO:0000313" key="2">
    <source>
        <dbReference type="EMBL" id="RRJ84609.1"/>
    </source>
</evidence>
<evidence type="ECO:0008006" key="4">
    <source>
        <dbReference type="Google" id="ProtNLM"/>
    </source>
</evidence>
<dbReference type="InterPro" id="IPR015915">
    <property type="entry name" value="Kelch-typ_b-propeller"/>
</dbReference>
<dbReference type="EMBL" id="QWEZ01000001">
    <property type="protein sequence ID" value="RRJ84609.1"/>
    <property type="molecule type" value="Genomic_DNA"/>
</dbReference>
<reference evidence="2 3" key="1">
    <citation type="submission" date="2018-08" db="EMBL/GenBank/DDBJ databases">
        <authorList>
            <person name="Khan S.A."/>
        </authorList>
    </citation>
    <scope>NUCLEOTIDE SEQUENCE [LARGE SCALE GENOMIC DNA]</scope>
    <source>
        <strain evidence="2 3">GTF-13</strain>
    </source>
</reference>
<dbReference type="Gene3D" id="2.120.10.80">
    <property type="entry name" value="Kelch-type beta propeller"/>
    <property type="match status" value="1"/>
</dbReference>
<evidence type="ECO:0000256" key="1">
    <source>
        <dbReference type="SAM" id="SignalP"/>
    </source>
</evidence>
<accession>A0A3P3VT02</accession>
<dbReference type="SUPFAM" id="SSF82171">
    <property type="entry name" value="DPP6 N-terminal domain-like"/>
    <property type="match status" value="1"/>
</dbReference>
<dbReference type="Proteomes" id="UP000280792">
    <property type="component" value="Unassembled WGS sequence"/>
</dbReference>
<organism evidence="2 3">
    <name type="scientific">Aestuariirhabdus litorea</name>
    <dbReference type="NCBI Taxonomy" id="2528527"/>
    <lineage>
        <taxon>Bacteria</taxon>
        <taxon>Pseudomonadati</taxon>
        <taxon>Pseudomonadota</taxon>
        <taxon>Gammaproteobacteria</taxon>
        <taxon>Oceanospirillales</taxon>
        <taxon>Aestuariirhabdaceae</taxon>
        <taxon>Aestuariirhabdus</taxon>
    </lineage>
</organism>